<evidence type="ECO:0000313" key="1">
    <source>
        <dbReference type="EMBL" id="EFM42312.1"/>
    </source>
</evidence>
<comment type="caution">
    <text evidence="1">The sequence shown here is derived from an EMBL/GenBank/DDBJ whole genome shotgun (WGS) entry which is preliminary data.</text>
</comment>
<proteinExistence type="predicted"/>
<evidence type="ECO:0000313" key="2">
    <source>
        <dbReference type="Proteomes" id="UP000003323"/>
    </source>
</evidence>
<accession>E0Q568</accession>
<dbReference type="Proteomes" id="UP000003323">
    <property type="component" value="Unassembled WGS sequence"/>
</dbReference>
<name>E0Q568_9BIFI</name>
<dbReference type="HOGENOM" id="CLU_2582648_0_0_11"/>
<gene>
    <name evidence="1" type="ORF">HMPREF0168_0275</name>
</gene>
<protein>
    <submittedName>
        <fullName evidence="1">Uncharacterized protein</fullName>
    </submittedName>
</protein>
<organism evidence="1 2">
    <name type="scientific">Bifidobacterium dentium ATCC 27679</name>
    <dbReference type="NCBI Taxonomy" id="871562"/>
    <lineage>
        <taxon>Bacteria</taxon>
        <taxon>Bacillati</taxon>
        <taxon>Actinomycetota</taxon>
        <taxon>Actinomycetes</taxon>
        <taxon>Bifidobacteriales</taxon>
        <taxon>Bifidobacteriaceae</taxon>
        <taxon>Bifidobacterium</taxon>
    </lineage>
</organism>
<dbReference type="AlphaFoldDB" id="E0Q568"/>
<dbReference type="EMBL" id="AEEQ01000005">
    <property type="protein sequence ID" value="EFM42312.1"/>
    <property type="molecule type" value="Genomic_DNA"/>
</dbReference>
<reference evidence="1 2" key="1">
    <citation type="submission" date="2010-08" db="EMBL/GenBank/DDBJ databases">
        <authorList>
            <person name="Muzny D."/>
            <person name="Qin X."/>
            <person name="Deng J."/>
            <person name="Jiang H."/>
            <person name="Liu Y."/>
            <person name="Qu J."/>
            <person name="Song X.-Z."/>
            <person name="Zhang L."/>
            <person name="Thornton R."/>
            <person name="Coyle M."/>
            <person name="Francisco L."/>
            <person name="Jackson L."/>
            <person name="Javaid M."/>
            <person name="Korchina V."/>
            <person name="Kovar C."/>
            <person name="Mata R."/>
            <person name="Mathew T."/>
            <person name="Ngo R."/>
            <person name="Nguyen L."/>
            <person name="Nguyen N."/>
            <person name="Okwuonu G."/>
            <person name="Ongeri F."/>
            <person name="Pham C."/>
            <person name="Simmons D."/>
            <person name="Wilczek-Boney K."/>
            <person name="Hale W."/>
            <person name="Jakkamsetti A."/>
            <person name="Pham P."/>
            <person name="Ruth R."/>
            <person name="San Lucas F."/>
            <person name="Warren J."/>
            <person name="Zhang J."/>
            <person name="Zhao Z."/>
            <person name="Zhou C."/>
            <person name="Zhu D."/>
            <person name="Lee S."/>
            <person name="Bess C."/>
            <person name="Blankenburg K."/>
            <person name="Forbes L."/>
            <person name="Fu Q."/>
            <person name="Gubbala S."/>
            <person name="Hirani K."/>
            <person name="Jayaseelan J.C."/>
            <person name="Lara F."/>
            <person name="Munidasa M."/>
            <person name="Palculict T."/>
            <person name="Patil S."/>
            <person name="Pu L.-L."/>
            <person name="Saada N."/>
            <person name="Tang L."/>
            <person name="Weissenberger G."/>
            <person name="Zhu Y."/>
            <person name="Hemphill L."/>
            <person name="Shang Y."/>
            <person name="Youmans B."/>
            <person name="Ayvaz T."/>
            <person name="Ross M."/>
            <person name="Santibanez J."/>
            <person name="Aqrawi P."/>
            <person name="Gross S."/>
            <person name="Joshi V."/>
            <person name="Fowler G."/>
            <person name="Nazareth L."/>
            <person name="Reid J."/>
            <person name="Worley K."/>
            <person name="Petrosino J."/>
            <person name="Highlander S."/>
            <person name="Gibbs R."/>
        </authorList>
    </citation>
    <scope>NUCLEOTIDE SEQUENCE [LARGE SCALE GENOMIC DNA]</scope>
    <source>
        <strain evidence="1 2">ATCC 27679</strain>
    </source>
</reference>
<sequence>MSTFLNEVLSITAQESALDEKVTALSDLLNEVLSITAQELPSPRASPGVVRLLNEVLSITAQEWGMHAVEAALARSSMKS</sequence>